<dbReference type="RefSeq" id="XP_026729964.1">
    <property type="nucleotide sequence ID" value="XM_026874163.1"/>
</dbReference>
<feature type="chain" id="PRO_5028865866" evidence="1">
    <location>
        <begin position="21"/>
        <end position="133"/>
    </location>
</feature>
<keyword evidence="2" id="KW-1185">Reference proteome</keyword>
<gene>
    <name evidence="3" type="primary">LOC113495417</name>
</gene>
<name>A0A7E5VNT9_TRINI</name>
<keyword evidence="1" id="KW-0732">Signal</keyword>
<proteinExistence type="predicted"/>
<evidence type="ECO:0000313" key="2">
    <source>
        <dbReference type="Proteomes" id="UP000322000"/>
    </source>
</evidence>
<organism evidence="2 3">
    <name type="scientific">Trichoplusia ni</name>
    <name type="common">Cabbage looper</name>
    <dbReference type="NCBI Taxonomy" id="7111"/>
    <lineage>
        <taxon>Eukaryota</taxon>
        <taxon>Metazoa</taxon>
        <taxon>Ecdysozoa</taxon>
        <taxon>Arthropoda</taxon>
        <taxon>Hexapoda</taxon>
        <taxon>Insecta</taxon>
        <taxon>Pterygota</taxon>
        <taxon>Neoptera</taxon>
        <taxon>Endopterygota</taxon>
        <taxon>Lepidoptera</taxon>
        <taxon>Glossata</taxon>
        <taxon>Ditrysia</taxon>
        <taxon>Noctuoidea</taxon>
        <taxon>Noctuidae</taxon>
        <taxon>Plusiinae</taxon>
        <taxon>Trichoplusia</taxon>
    </lineage>
</organism>
<dbReference type="GeneID" id="113495417"/>
<evidence type="ECO:0000313" key="3">
    <source>
        <dbReference type="RefSeq" id="XP_026729964.1"/>
    </source>
</evidence>
<reference evidence="3" key="1">
    <citation type="submission" date="2025-08" db="UniProtKB">
        <authorList>
            <consortium name="RefSeq"/>
        </authorList>
    </citation>
    <scope>IDENTIFICATION</scope>
</reference>
<sequence>MNRIFVIQLTLIPILQITSTYNLPYTPAPPFIDFPVRPGAEYPQNYYQNKIFFMHLGRNATRPPQKKKPSKTAQDVAHDVMDSVKGFGIKVGDGVHNLRTKVGDGVHEIGSKVGSKVQHAWHNTVDWFKHVFG</sequence>
<dbReference type="Proteomes" id="UP000322000">
    <property type="component" value="Chromosome 1"/>
</dbReference>
<dbReference type="OrthoDB" id="10573196at2759"/>
<feature type="signal peptide" evidence="1">
    <location>
        <begin position="1"/>
        <end position="20"/>
    </location>
</feature>
<dbReference type="InParanoid" id="A0A7E5VNT9"/>
<accession>A0A7E5VNT9</accession>
<evidence type="ECO:0000256" key="1">
    <source>
        <dbReference type="SAM" id="SignalP"/>
    </source>
</evidence>
<dbReference type="KEGG" id="tnl:113495417"/>
<dbReference type="AlphaFoldDB" id="A0A7E5VNT9"/>
<protein>
    <submittedName>
        <fullName evidence="3">Uncharacterized protein LOC113495417</fullName>
    </submittedName>
</protein>